<dbReference type="GO" id="GO:0003899">
    <property type="term" value="F:DNA-directed RNA polymerase activity"/>
    <property type="evidence" value="ECO:0007669"/>
    <property type="project" value="UniProtKB-EC"/>
</dbReference>
<dbReference type="RefSeq" id="WP_213238061.1">
    <property type="nucleotide sequence ID" value="NZ_JAHBCL010000033.1"/>
</dbReference>
<dbReference type="GO" id="GO:0000428">
    <property type="term" value="C:DNA-directed RNA polymerase complex"/>
    <property type="evidence" value="ECO:0007669"/>
    <property type="project" value="UniProtKB-KW"/>
</dbReference>
<proteinExistence type="inferred from homology"/>
<evidence type="ECO:0000256" key="9">
    <source>
        <dbReference type="ARBA" id="ARBA00033070"/>
    </source>
</evidence>
<comment type="similarity">
    <text evidence="1 11">Belongs to the RNA polymerase alpha chain family.</text>
</comment>
<dbReference type="HAMAP" id="MF_00059">
    <property type="entry name" value="RNApol_bact_RpoA"/>
    <property type="match status" value="1"/>
</dbReference>
<dbReference type="SUPFAM" id="SSF55257">
    <property type="entry name" value="RBP11-like subunits of RNA polymerase"/>
    <property type="match status" value="1"/>
</dbReference>
<dbReference type="InterPro" id="IPR036603">
    <property type="entry name" value="RBP11-like"/>
</dbReference>
<evidence type="ECO:0000256" key="7">
    <source>
        <dbReference type="ARBA" id="ARBA00023163"/>
    </source>
</evidence>
<comment type="catalytic activity">
    <reaction evidence="10 11">
        <text>RNA(n) + a ribonucleoside 5'-triphosphate = RNA(n+1) + diphosphate</text>
        <dbReference type="Rhea" id="RHEA:21248"/>
        <dbReference type="Rhea" id="RHEA-COMP:14527"/>
        <dbReference type="Rhea" id="RHEA-COMP:17342"/>
        <dbReference type="ChEBI" id="CHEBI:33019"/>
        <dbReference type="ChEBI" id="CHEBI:61557"/>
        <dbReference type="ChEBI" id="CHEBI:140395"/>
        <dbReference type="EC" id="2.7.7.6"/>
    </reaction>
</comment>
<comment type="domain">
    <text evidence="11">The N-terminal domain is essential for RNAP assembly and basal transcription, whereas the C-terminal domain is involved in interaction with transcriptional regulators and with upstream promoter elements.</text>
</comment>
<evidence type="ECO:0000256" key="4">
    <source>
        <dbReference type="ARBA" id="ARBA00022478"/>
    </source>
</evidence>
<evidence type="ECO:0000313" key="14">
    <source>
        <dbReference type="Proteomes" id="UP000746471"/>
    </source>
</evidence>
<protein>
    <recommendedName>
        <fullName evidence="3 11">DNA-directed RNA polymerase subunit alpha</fullName>
        <shortName evidence="11">RNAP subunit alpha</shortName>
        <ecNumber evidence="2 11">2.7.7.6</ecNumber>
    </recommendedName>
    <alternativeName>
        <fullName evidence="9 11">RNA polymerase subunit alpha</fullName>
    </alternativeName>
    <alternativeName>
        <fullName evidence="8 11">Transcriptase subunit alpha</fullName>
    </alternativeName>
</protein>
<keyword evidence="14" id="KW-1185">Reference proteome</keyword>
<evidence type="ECO:0000256" key="8">
    <source>
        <dbReference type="ARBA" id="ARBA00032524"/>
    </source>
</evidence>
<evidence type="ECO:0000256" key="11">
    <source>
        <dbReference type="HAMAP-Rule" id="MF_00059"/>
    </source>
</evidence>
<evidence type="ECO:0000256" key="5">
    <source>
        <dbReference type="ARBA" id="ARBA00022679"/>
    </source>
</evidence>
<comment type="caution">
    <text evidence="13">The sequence shown here is derived from an EMBL/GenBank/DDBJ whole genome shotgun (WGS) entry which is preliminary data.</text>
</comment>
<dbReference type="CDD" id="cd06928">
    <property type="entry name" value="RNAP_alpha_NTD"/>
    <property type="match status" value="1"/>
</dbReference>
<dbReference type="InterPro" id="IPR011773">
    <property type="entry name" value="DNA-dir_RpoA"/>
</dbReference>
<evidence type="ECO:0000256" key="3">
    <source>
        <dbReference type="ARBA" id="ARBA00015972"/>
    </source>
</evidence>
<organism evidence="13 14">
    <name type="scientific">Fusibacter paucivorans</name>
    <dbReference type="NCBI Taxonomy" id="76009"/>
    <lineage>
        <taxon>Bacteria</taxon>
        <taxon>Bacillati</taxon>
        <taxon>Bacillota</taxon>
        <taxon>Clostridia</taxon>
        <taxon>Eubacteriales</taxon>
        <taxon>Eubacteriales Family XII. Incertae Sedis</taxon>
        <taxon>Fusibacter</taxon>
    </lineage>
</organism>
<dbReference type="EMBL" id="JAHBCL010000033">
    <property type="protein sequence ID" value="MBS7528201.1"/>
    <property type="molecule type" value="Genomic_DNA"/>
</dbReference>
<evidence type="ECO:0000256" key="1">
    <source>
        <dbReference type="ARBA" id="ARBA00007123"/>
    </source>
</evidence>
<dbReference type="InterPro" id="IPR011260">
    <property type="entry name" value="RNAP_asu_C"/>
</dbReference>
<dbReference type="Gene3D" id="3.30.1360.10">
    <property type="entry name" value="RNA polymerase, RBP11-like subunit"/>
    <property type="match status" value="1"/>
</dbReference>
<dbReference type="SUPFAM" id="SSF56553">
    <property type="entry name" value="Insert subdomain of RNA polymerase alpha subunit"/>
    <property type="match status" value="1"/>
</dbReference>
<keyword evidence="4 11" id="KW-0240">DNA-directed RNA polymerase</keyword>
<dbReference type="NCBIfam" id="NF003515">
    <property type="entry name" value="PRK05182.2-1"/>
    <property type="match status" value="1"/>
</dbReference>
<evidence type="ECO:0000256" key="2">
    <source>
        <dbReference type="ARBA" id="ARBA00012418"/>
    </source>
</evidence>
<feature type="domain" description="DNA-directed RNA polymerase RpoA/D/Rpb3-type" evidence="12">
    <location>
        <begin position="20"/>
        <end position="228"/>
    </location>
</feature>
<dbReference type="SUPFAM" id="SSF47789">
    <property type="entry name" value="C-terminal domain of RNA polymerase alpha subunit"/>
    <property type="match status" value="1"/>
</dbReference>
<keyword evidence="6 11" id="KW-0548">Nucleotidyltransferase</keyword>
<accession>A0ABS5PUW3</accession>
<feature type="region of interest" description="Alpha C-terminal domain (alpha-CTD)" evidence="11">
    <location>
        <begin position="248"/>
        <end position="316"/>
    </location>
</feature>
<dbReference type="Pfam" id="PF01193">
    <property type="entry name" value="RNA_pol_L"/>
    <property type="match status" value="1"/>
</dbReference>
<evidence type="ECO:0000259" key="12">
    <source>
        <dbReference type="SMART" id="SM00662"/>
    </source>
</evidence>
<dbReference type="Gene3D" id="1.10.150.20">
    <property type="entry name" value="5' to 3' exonuclease, C-terminal subdomain"/>
    <property type="match status" value="1"/>
</dbReference>
<sequence>MIEIEKPTIECAELSDGGKYGKFVVEPLERGYATTLGNSLRRILLSSLPGTAVRWIKIENVLHEFSTIPGVKEDVIEIILNLKNLSAKIHSDEDAKIIRIEATEAGEITAGDIIADMDVEILNTDLHICTLDENARLYMEIALGQGRGYITAENNKEVGLPIGIIPVDSIYTPVRKVNFAVDKTRVGKVADYDKLTLEVWTDGTIKADEATSLGAKIMSEHLNLFIDMTDSVNGVEIMVEKEEDIKEKVLEMTIEELDLSVRSYNCLKRAGINTVEELTNRSEEDMMKVRNLGKKSLDEVKQKLAELDLGLRSEDE</sequence>
<keyword evidence="7 11" id="KW-0804">Transcription</keyword>
<name>A0ABS5PUW3_9FIRM</name>
<gene>
    <name evidence="11" type="primary">rpoA</name>
    <name evidence="13" type="ORF">KHM83_16050</name>
</gene>
<dbReference type="InterPro" id="IPR011263">
    <property type="entry name" value="DNA-dir_RNA_pol_RpoA/D/Rpb3"/>
</dbReference>
<dbReference type="InterPro" id="IPR011262">
    <property type="entry name" value="DNA-dir_RNA_pol_insert"/>
</dbReference>
<dbReference type="NCBIfam" id="TIGR02027">
    <property type="entry name" value="rpoA"/>
    <property type="match status" value="1"/>
</dbReference>
<evidence type="ECO:0000256" key="10">
    <source>
        <dbReference type="ARBA" id="ARBA00048552"/>
    </source>
</evidence>
<dbReference type="Pfam" id="PF01000">
    <property type="entry name" value="RNA_pol_A_bac"/>
    <property type="match status" value="1"/>
</dbReference>
<dbReference type="EC" id="2.7.7.6" evidence="2 11"/>
<dbReference type="SMART" id="SM00662">
    <property type="entry name" value="RPOLD"/>
    <property type="match status" value="1"/>
</dbReference>
<evidence type="ECO:0000256" key="6">
    <source>
        <dbReference type="ARBA" id="ARBA00022695"/>
    </source>
</evidence>
<dbReference type="Pfam" id="PF03118">
    <property type="entry name" value="RNA_pol_A_CTD"/>
    <property type="match status" value="1"/>
</dbReference>
<comment type="function">
    <text evidence="11">DNA-dependent RNA polymerase catalyzes the transcription of DNA into RNA using the four ribonucleoside triphosphates as substrates.</text>
</comment>
<dbReference type="Gene3D" id="2.170.120.12">
    <property type="entry name" value="DNA-directed RNA polymerase, insert domain"/>
    <property type="match status" value="1"/>
</dbReference>
<evidence type="ECO:0000313" key="13">
    <source>
        <dbReference type="EMBL" id="MBS7528201.1"/>
    </source>
</evidence>
<dbReference type="Proteomes" id="UP000746471">
    <property type="component" value="Unassembled WGS sequence"/>
</dbReference>
<dbReference type="NCBIfam" id="NF003519">
    <property type="entry name" value="PRK05182.2-5"/>
    <property type="match status" value="1"/>
</dbReference>
<keyword evidence="5 11" id="KW-0808">Transferase</keyword>
<feature type="region of interest" description="Alpha N-terminal domain (alpha-NTD)" evidence="11">
    <location>
        <begin position="1"/>
        <end position="229"/>
    </location>
</feature>
<dbReference type="NCBIfam" id="NF003513">
    <property type="entry name" value="PRK05182.1-2"/>
    <property type="match status" value="1"/>
</dbReference>
<dbReference type="InterPro" id="IPR036643">
    <property type="entry name" value="RNApol_insert_sf"/>
</dbReference>
<comment type="subunit">
    <text evidence="11">Homodimer. The RNAP catalytic core consists of 2 alpha, 1 beta, 1 beta' and 1 omega subunit. When a sigma factor is associated with the core the holoenzyme is formed, which can initiate transcription.</text>
</comment>
<reference evidence="13 14" key="1">
    <citation type="submission" date="2021-05" db="EMBL/GenBank/DDBJ databases">
        <title>Fusibacter ferrireducens sp. nov., an anaerobic, sulfur- and Fe-reducing bacterium isolated from the mangrove sediment.</title>
        <authorList>
            <person name="Qiu D."/>
        </authorList>
    </citation>
    <scope>NUCLEOTIDE SEQUENCE [LARGE SCALE GENOMIC DNA]</scope>
    <source>
        <strain evidence="13 14">DSM 12116</strain>
    </source>
</reference>